<reference evidence="1 2" key="1">
    <citation type="submission" date="2016-10" db="EMBL/GenBank/DDBJ databases">
        <title>Rhodobacter sp. LPB0142, isolated from sea water.</title>
        <authorList>
            <person name="Kim E."/>
            <person name="Yi H."/>
        </authorList>
    </citation>
    <scope>NUCLEOTIDE SEQUENCE [LARGE SCALE GENOMIC DNA]</scope>
    <source>
        <strain evidence="1 2">LPB0142</strain>
    </source>
</reference>
<evidence type="ECO:0008006" key="3">
    <source>
        <dbReference type="Google" id="ProtNLM"/>
    </source>
</evidence>
<accession>A0A1D9MA47</accession>
<keyword evidence="2" id="KW-1185">Reference proteome</keyword>
<protein>
    <recommendedName>
        <fullName evidence="3">DUF2948 domain-containing protein</fullName>
    </recommendedName>
</protein>
<proteinExistence type="predicted"/>
<dbReference type="KEGG" id="rhp:LPB142_04775"/>
<evidence type="ECO:0000313" key="2">
    <source>
        <dbReference type="Proteomes" id="UP000176562"/>
    </source>
</evidence>
<dbReference type="AlphaFoldDB" id="A0A1D9MA47"/>
<evidence type="ECO:0000313" key="1">
    <source>
        <dbReference type="EMBL" id="AOZ68713.1"/>
    </source>
</evidence>
<sequence length="158" mass="17243">MTDARFEDAAEGPLALRAETPEDLAVIAALVQDAVLPITEIRWEPKARRFSLLLNRFRWEDRAAAEAARRPYERVQSVLTVSDVLRVASTGIDRTDRDLVLSLLDLAWVPGEDGAGALTLTLAGDGAIALTVECLALDLRDVTRPYRAVSGAAPRHPE</sequence>
<dbReference type="Proteomes" id="UP000176562">
    <property type="component" value="Chromosome"/>
</dbReference>
<dbReference type="EMBL" id="CP017781">
    <property type="protein sequence ID" value="AOZ68713.1"/>
    <property type="molecule type" value="Genomic_DNA"/>
</dbReference>
<dbReference type="Pfam" id="PF11164">
    <property type="entry name" value="DUF2948"/>
    <property type="match status" value="1"/>
</dbReference>
<dbReference type="InterPro" id="IPR021335">
    <property type="entry name" value="DUF2948"/>
</dbReference>
<gene>
    <name evidence="1" type="ORF">LPB142_04775</name>
</gene>
<organism evidence="1 2">
    <name type="scientific">Rhodobacter xanthinilyticus</name>
    <dbReference type="NCBI Taxonomy" id="1850250"/>
    <lineage>
        <taxon>Bacteria</taxon>
        <taxon>Pseudomonadati</taxon>
        <taxon>Pseudomonadota</taxon>
        <taxon>Alphaproteobacteria</taxon>
        <taxon>Rhodobacterales</taxon>
        <taxon>Rhodobacter group</taxon>
        <taxon>Rhodobacter</taxon>
    </lineage>
</organism>
<name>A0A1D9MA47_9RHOB</name>
<dbReference type="RefSeq" id="WP_071165675.1">
    <property type="nucleotide sequence ID" value="NZ_CP017781.1"/>
</dbReference>
<dbReference type="STRING" id="1850250.LPB142_04775"/>